<name>A0A2K5YTG9_MANLE</name>
<dbReference type="PANTHER" id="PTHR31516:SF6">
    <property type="entry name" value="STABILIZER OF AXONEMAL MICROTUBULES 2"/>
    <property type="match status" value="1"/>
</dbReference>
<keyword evidence="3" id="KW-1185">Reference proteome</keyword>
<accession>A0A2K5YTG9</accession>
<dbReference type="GO" id="GO:0036126">
    <property type="term" value="C:sperm flagellum"/>
    <property type="evidence" value="ECO:0007669"/>
    <property type="project" value="TreeGrafter"/>
</dbReference>
<dbReference type="GO" id="GO:0005879">
    <property type="term" value="C:axonemal microtubule"/>
    <property type="evidence" value="ECO:0007669"/>
    <property type="project" value="TreeGrafter"/>
</dbReference>
<evidence type="ECO:0008006" key="4">
    <source>
        <dbReference type="Google" id="ProtNLM"/>
    </source>
</evidence>
<dbReference type="Ensembl" id="ENSMLET00000042301.1">
    <property type="protein sequence ID" value="ENSMLEP00000018814.1"/>
    <property type="gene ID" value="ENSMLEG00000033613.1"/>
</dbReference>
<dbReference type="OMA" id="NANSQGH"/>
<reference evidence="2" key="2">
    <citation type="submission" date="2025-09" db="UniProtKB">
        <authorList>
            <consortium name="Ensembl"/>
        </authorList>
    </citation>
    <scope>IDENTIFICATION</scope>
</reference>
<dbReference type="GO" id="GO:0008017">
    <property type="term" value="F:microtubule binding"/>
    <property type="evidence" value="ECO:0007669"/>
    <property type="project" value="InterPro"/>
</dbReference>
<dbReference type="GO" id="GO:0005814">
    <property type="term" value="C:centriole"/>
    <property type="evidence" value="ECO:0007669"/>
    <property type="project" value="TreeGrafter"/>
</dbReference>
<reference evidence="2" key="1">
    <citation type="submission" date="2025-08" db="UniProtKB">
        <authorList>
            <consortium name="Ensembl"/>
        </authorList>
    </citation>
    <scope>IDENTIFICATION</scope>
</reference>
<evidence type="ECO:0000256" key="1">
    <source>
        <dbReference type="ARBA" id="ARBA00008738"/>
    </source>
</evidence>
<protein>
    <recommendedName>
        <fullName evidence="4">Stabilizer of axonemal microtubules 2</fullName>
    </recommendedName>
</protein>
<dbReference type="STRING" id="9568.ENSMLEP00000018814"/>
<dbReference type="PANTHER" id="PTHR31516">
    <property type="entry name" value="STABILIZER OF AXONEMAL MICROTUBULES 2"/>
    <property type="match status" value="1"/>
</dbReference>
<dbReference type="GeneTree" id="ENSGT00390000007252"/>
<comment type="similarity">
    <text evidence="1">Belongs to the FAM154 family.</text>
</comment>
<evidence type="ECO:0000313" key="2">
    <source>
        <dbReference type="Ensembl" id="ENSMLEP00000018814.1"/>
    </source>
</evidence>
<evidence type="ECO:0000313" key="3">
    <source>
        <dbReference type="Proteomes" id="UP000233140"/>
    </source>
</evidence>
<organism evidence="2 3">
    <name type="scientific">Mandrillus leucophaeus</name>
    <name type="common">Drill</name>
    <name type="synonym">Papio leucophaeus</name>
    <dbReference type="NCBI Taxonomy" id="9568"/>
    <lineage>
        <taxon>Eukaryota</taxon>
        <taxon>Metazoa</taxon>
        <taxon>Chordata</taxon>
        <taxon>Craniata</taxon>
        <taxon>Vertebrata</taxon>
        <taxon>Euteleostomi</taxon>
        <taxon>Mammalia</taxon>
        <taxon>Eutheria</taxon>
        <taxon>Euarchontoglires</taxon>
        <taxon>Primates</taxon>
        <taxon>Haplorrhini</taxon>
        <taxon>Catarrhini</taxon>
        <taxon>Cercopithecidae</taxon>
        <taxon>Cercopithecinae</taxon>
        <taxon>Mandrillus</taxon>
    </lineage>
</organism>
<dbReference type="Proteomes" id="UP000233140">
    <property type="component" value="Unassembled WGS sequence"/>
</dbReference>
<proteinExistence type="inferred from homology"/>
<dbReference type="AlphaFoldDB" id="A0A2K5YTG9"/>
<dbReference type="InterPro" id="IPR033336">
    <property type="entry name" value="SAXO1/2"/>
</dbReference>
<sequence length="370" mass="42848">MAAKSMRSWCLCQICTCGLDYHPYEIVKQPHHVPEEYKPKQEKIDLGTTYKRDFNSYKVQPVAIVWPLERQQVKKGRLDTVPTYKDDYRAYDLHKSELYKPEQTYQPPTVKFGNSTTFQDDFVPQEIKPRQIFKPSSVVKRSTAPFNGITSHCLDYIPHQLELKFERPKEVCKPTDQCFEDLTAHRYDFQGLIGETAKICRPVHTRVTQNARFEGSTEFRECFQPWEIPPSEVKKVPEYVPPTAQAILTMFHIRPTIRSNNFPFEGKSTMKEDFPAWENCHQGLIKKQQIPNPSGKFDGLSTFRSHYGPHKLIPTESCKSLNIAFKSSVPFDDVTMYSVDYSSPPGYIFENANSQGHKFFHKISPTVKAF</sequence>
<dbReference type="Pfam" id="PF05217">
    <property type="entry name" value="SAXO1-2"/>
    <property type="match status" value="1"/>
</dbReference>
<dbReference type="GO" id="GO:0036064">
    <property type="term" value="C:ciliary basal body"/>
    <property type="evidence" value="ECO:0007669"/>
    <property type="project" value="TreeGrafter"/>
</dbReference>